<dbReference type="PANTHER" id="PTHR11122:SF13">
    <property type="entry name" value="GLUCOSE-6-PHOSPHATE 1-EPIMERASE"/>
    <property type="match status" value="1"/>
</dbReference>
<keyword evidence="4" id="KW-0732">Signal</keyword>
<feature type="signal peptide" evidence="4">
    <location>
        <begin position="1"/>
        <end position="26"/>
    </location>
</feature>
<evidence type="ECO:0000256" key="4">
    <source>
        <dbReference type="SAM" id="SignalP"/>
    </source>
</evidence>
<dbReference type="InterPro" id="IPR014718">
    <property type="entry name" value="GH-type_carb-bd"/>
</dbReference>
<dbReference type="InterPro" id="IPR008183">
    <property type="entry name" value="Aldose_1/G6P_1-epimerase"/>
</dbReference>
<gene>
    <name evidence="5" type="ORF">V8G58_04315</name>
</gene>
<dbReference type="CDD" id="cd09024">
    <property type="entry name" value="Aldose_epim_lacX"/>
    <property type="match status" value="1"/>
</dbReference>
<dbReference type="EMBL" id="JBAWKB010000001">
    <property type="protein sequence ID" value="MFH6771148.1"/>
    <property type="molecule type" value="Genomic_DNA"/>
</dbReference>
<dbReference type="RefSeq" id="WP_344740092.1">
    <property type="nucleotide sequence ID" value="NZ_BAABAY010000001.1"/>
</dbReference>
<comment type="caution">
    <text evidence="5">The sequence shown here is derived from an EMBL/GenBank/DDBJ whole genome shotgun (WGS) entry which is preliminary data.</text>
</comment>
<dbReference type="PANTHER" id="PTHR11122">
    <property type="entry name" value="APOSPORY-ASSOCIATED PROTEIN C-RELATED"/>
    <property type="match status" value="1"/>
</dbReference>
<keyword evidence="3" id="KW-0106">Calcium</keyword>
<dbReference type="InterPro" id="IPR011013">
    <property type="entry name" value="Gal_mutarotase_sf_dom"/>
</dbReference>
<dbReference type="SUPFAM" id="SSF74650">
    <property type="entry name" value="Galactose mutarotase-like"/>
    <property type="match status" value="1"/>
</dbReference>
<evidence type="ECO:0000256" key="1">
    <source>
        <dbReference type="ARBA" id="ARBA00001913"/>
    </source>
</evidence>
<evidence type="ECO:0000313" key="6">
    <source>
        <dbReference type="Proteomes" id="UP001610100"/>
    </source>
</evidence>
<evidence type="ECO:0000256" key="3">
    <source>
        <dbReference type="ARBA" id="ARBA00022837"/>
    </source>
</evidence>
<dbReference type="InterPro" id="IPR037481">
    <property type="entry name" value="LacX"/>
</dbReference>
<reference evidence="5 6" key="1">
    <citation type="submission" date="2024-02" db="EMBL/GenBank/DDBJ databases">
        <title>A Gaetbulibacter species isolated from tidal flats and genomic insights of their niches.</title>
        <authorList>
            <person name="Ye Y."/>
        </authorList>
    </citation>
    <scope>NUCLEOTIDE SEQUENCE [LARGE SCALE GENOMIC DNA]</scope>
    <source>
        <strain evidence="5 6">KYW382</strain>
    </source>
</reference>
<comment type="cofactor">
    <cofactor evidence="1">
        <name>Ca(2+)</name>
        <dbReference type="ChEBI" id="CHEBI:29108"/>
    </cofactor>
</comment>
<dbReference type="Gene3D" id="2.70.98.10">
    <property type="match status" value="1"/>
</dbReference>
<organism evidence="5 6">
    <name type="scientific">Gaetbulibacter aestuarii</name>
    <dbReference type="NCBI Taxonomy" id="1502358"/>
    <lineage>
        <taxon>Bacteria</taxon>
        <taxon>Pseudomonadati</taxon>
        <taxon>Bacteroidota</taxon>
        <taxon>Flavobacteriia</taxon>
        <taxon>Flavobacteriales</taxon>
        <taxon>Flavobacteriaceae</taxon>
        <taxon>Gaetbulibacter</taxon>
    </lineage>
</organism>
<dbReference type="Pfam" id="PF01263">
    <property type="entry name" value="Aldose_epim"/>
    <property type="match status" value="1"/>
</dbReference>
<protein>
    <submittedName>
        <fullName evidence="5">Aldose 1-epimerase family protein</fullName>
    </submittedName>
</protein>
<dbReference type="Proteomes" id="UP001610100">
    <property type="component" value="Unassembled WGS sequence"/>
</dbReference>
<sequence>MKNNYSVCFVYSILLIISLATTRVNAQQTSYTISNEKLTATILAKGAELASLKSDSLEYIWQADPNYWNRHAPILFPIVGPLKDKEYILNGKTYSMPQHGFARDYDFKVIKKSPNAITFEQQANTETKKMYPFDYVLQIKYTLKGNTLQVNYTVKNPNSDTMYFSLGAHPAFNCPFEPGQNRHDYDLVFDKKIKTKTKNKNDGLYIDDYSEVMNAPGEINISDTLFDEGSLTFNPNPFSTATFVYKPTNKKYLKVTFRNYPYLGIWSAGNSPFVCVEPWHGISDNYDHNKKLEQKEGIIPLKASRVFQCNFSIQIL</sequence>
<evidence type="ECO:0000313" key="5">
    <source>
        <dbReference type="EMBL" id="MFH6771148.1"/>
    </source>
</evidence>
<proteinExistence type="predicted"/>
<name>A0ABW7MZG4_9FLAO</name>
<feature type="chain" id="PRO_5045380777" evidence="4">
    <location>
        <begin position="27"/>
        <end position="316"/>
    </location>
</feature>
<accession>A0ABW7MZG4</accession>
<keyword evidence="6" id="KW-1185">Reference proteome</keyword>
<comment type="subunit">
    <text evidence="2">Monomer.</text>
</comment>
<evidence type="ECO:0000256" key="2">
    <source>
        <dbReference type="ARBA" id="ARBA00011245"/>
    </source>
</evidence>